<dbReference type="EMBL" id="CP031263">
    <property type="protein sequence ID" value="AXH91437.1"/>
    <property type="molecule type" value="Genomic_DNA"/>
</dbReference>
<dbReference type="AlphaFoldDB" id="A0A6N3K115"/>
<reference evidence="1 2" key="2">
    <citation type="submission" date="2018-08" db="EMBL/GenBank/DDBJ databases">
        <title>Streptomyces kandeliansis sp. nov., an endophytic bacterium isolated from mangrove plant.</title>
        <authorList>
            <person name="Wang R."/>
        </authorList>
    </citation>
    <scope>NUCLEOTIDE SEQUENCE [LARGE SCALE GENOMIC DNA]</scope>
    <source>
        <strain evidence="2">H14(2018)</strain>
    </source>
</reference>
<name>A0A6N3K115_9ACTN</name>
<accession>A0A6N3K115</accession>
<reference evidence="1 2" key="1">
    <citation type="submission" date="2018-07" db="EMBL/GenBank/DDBJ databases">
        <authorList>
            <person name="Ye Y."/>
        </authorList>
    </citation>
    <scope>NUCLEOTIDE SEQUENCE [LARGE SCALE GENOMIC DNA]</scope>
    <source>
        <strain evidence="2">H14(2018)</strain>
    </source>
</reference>
<evidence type="ECO:0000313" key="2">
    <source>
        <dbReference type="Proteomes" id="UP000253958"/>
    </source>
</evidence>
<dbReference type="Proteomes" id="UP000253958">
    <property type="component" value="Chromosome"/>
</dbReference>
<proteinExistence type="predicted"/>
<evidence type="ECO:0000313" key="1">
    <source>
        <dbReference type="EMBL" id="AXH91437.1"/>
    </source>
</evidence>
<protein>
    <submittedName>
        <fullName evidence="1">Uncharacterized protein</fullName>
    </submittedName>
</protein>
<organism evidence="1 2">
    <name type="scientific">Micromonospora aurantiaca</name>
    <name type="common">nom. illeg.</name>
    <dbReference type="NCBI Taxonomy" id="47850"/>
    <lineage>
        <taxon>Bacteria</taxon>
        <taxon>Bacillati</taxon>
        <taxon>Actinomycetota</taxon>
        <taxon>Actinomycetes</taxon>
        <taxon>Micromonosporales</taxon>
        <taxon>Micromonosporaceae</taxon>
        <taxon>Micromonospora</taxon>
    </lineage>
</organism>
<sequence>MAKQGAGLFKFAGLGVGAGEVYGCCQGDVDVGVVVFQHLYCAFEHGHGLAGLAKEEMACARIDVEAGAAPVAVETDTVNRRQIVDRFFCPLQSRRGLAWKSQGGEGLGLFGS</sequence>
<gene>
    <name evidence="1" type="ORF">DVH21_16720</name>
</gene>